<feature type="transmembrane region" description="Helical" evidence="1">
    <location>
        <begin position="399"/>
        <end position="418"/>
    </location>
</feature>
<evidence type="ECO:0000313" key="3">
    <source>
        <dbReference type="Proteomes" id="UP001229244"/>
    </source>
</evidence>
<reference evidence="2" key="1">
    <citation type="submission" date="2023-07" db="EMBL/GenBank/DDBJ databases">
        <title>Genomic Encyclopedia of Type Strains, Phase IV (KMG-IV): sequencing the most valuable type-strain genomes for metagenomic binning, comparative biology and taxonomic classification.</title>
        <authorList>
            <person name="Goeker M."/>
        </authorList>
    </citation>
    <scope>NUCLEOTIDE SEQUENCE</scope>
    <source>
        <strain evidence="2">DSM 21202</strain>
    </source>
</reference>
<comment type="caution">
    <text evidence="2">The sequence shown here is derived from an EMBL/GenBank/DDBJ whole genome shotgun (WGS) entry which is preliminary data.</text>
</comment>
<dbReference type="AlphaFoldDB" id="A0AAE3VQK9"/>
<evidence type="ECO:0000256" key="1">
    <source>
        <dbReference type="SAM" id="Phobius"/>
    </source>
</evidence>
<organism evidence="2 3">
    <name type="scientific">Amorphus orientalis</name>
    <dbReference type="NCBI Taxonomy" id="649198"/>
    <lineage>
        <taxon>Bacteria</taxon>
        <taxon>Pseudomonadati</taxon>
        <taxon>Pseudomonadota</taxon>
        <taxon>Alphaproteobacteria</taxon>
        <taxon>Hyphomicrobiales</taxon>
        <taxon>Amorphaceae</taxon>
        <taxon>Amorphus</taxon>
    </lineage>
</organism>
<sequence>MNDEADDLSGPFGFEVDPRRAEVIGEIHARPFLLFEAPRTVVHLAFLTSAAAAQRDRDRMSRLCLAQGVSGPGPAARHFVLDYLGGRLRWEQHAEFTTYTFDAPSAAFAEENGLPFGREVAAPGPLISACRVDLRLGSRTDPPPLDGFDPTSLCVSRAMGGAATIVTDFRQDADGLTRIRIVDHELKGAQMGALVQRLLEIETYRTLALLGLPEARRLTPAVSEVEHGLAEVTEAMRSSSGLSGNSRLLDQLSGLAARLEADAAASAFRFGASHAYHDIVHDRLASLREETVEAYSTWAGFLSRRLAPALRTCTSVEERQEKVSTKLTRATQSLRTRVDLELEQINRALLTSMNRRAKMQLRLQQTVEGLSVAAISYYVLGLIGYLADGASEAGLPFDPAIAKAVSVVVVVAVVALLVRRVARRHSDPGGDEDD</sequence>
<keyword evidence="1" id="KW-0812">Transmembrane</keyword>
<dbReference type="InterPro" id="IPR021830">
    <property type="entry name" value="DUF3422"/>
</dbReference>
<keyword evidence="1" id="KW-0472">Membrane</keyword>
<gene>
    <name evidence="2" type="ORF">J2S73_002995</name>
</gene>
<dbReference type="EMBL" id="JAUSUL010000003">
    <property type="protein sequence ID" value="MDQ0316519.1"/>
    <property type="molecule type" value="Genomic_DNA"/>
</dbReference>
<proteinExistence type="predicted"/>
<name>A0AAE3VQK9_9HYPH</name>
<evidence type="ECO:0000313" key="2">
    <source>
        <dbReference type="EMBL" id="MDQ0316519.1"/>
    </source>
</evidence>
<feature type="transmembrane region" description="Helical" evidence="1">
    <location>
        <begin position="366"/>
        <end position="387"/>
    </location>
</feature>
<keyword evidence="3" id="KW-1185">Reference proteome</keyword>
<accession>A0AAE3VQK9</accession>
<dbReference type="Pfam" id="PF11902">
    <property type="entry name" value="DUF3422"/>
    <property type="match status" value="1"/>
</dbReference>
<dbReference type="RefSeq" id="WP_306886404.1">
    <property type="nucleotide sequence ID" value="NZ_JAUSUL010000003.1"/>
</dbReference>
<keyword evidence="1" id="KW-1133">Transmembrane helix</keyword>
<protein>
    <submittedName>
        <fullName evidence="2">Membrane-anchored protein</fullName>
    </submittedName>
</protein>
<dbReference type="Proteomes" id="UP001229244">
    <property type="component" value="Unassembled WGS sequence"/>
</dbReference>